<evidence type="ECO:0000313" key="2">
    <source>
        <dbReference type="EMBL" id="VIP03003.1"/>
    </source>
</evidence>
<organism evidence="2">
    <name type="scientific">Tuwongella immobilis</name>
    <dbReference type="NCBI Taxonomy" id="692036"/>
    <lineage>
        <taxon>Bacteria</taxon>
        <taxon>Pseudomonadati</taxon>
        <taxon>Planctomycetota</taxon>
        <taxon>Planctomycetia</taxon>
        <taxon>Gemmatales</taxon>
        <taxon>Gemmataceae</taxon>
        <taxon>Tuwongella</taxon>
    </lineage>
</organism>
<evidence type="ECO:0000313" key="3">
    <source>
        <dbReference type="Proteomes" id="UP000464378"/>
    </source>
</evidence>
<gene>
    <name evidence="2" type="ORF">GMBLW1_09570</name>
</gene>
<dbReference type="EMBL" id="LR593887">
    <property type="protein sequence ID" value="VTS03097.1"/>
    <property type="molecule type" value="Genomic_DNA"/>
</dbReference>
<feature type="region of interest" description="Disordered" evidence="1">
    <location>
        <begin position="71"/>
        <end position="98"/>
    </location>
</feature>
<name>A0A6C2YPE5_9BACT</name>
<dbReference type="AlphaFoldDB" id="A0A6C2YPE5"/>
<reference evidence="2" key="1">
    <citation type="submission" date="2019-04" db="EMBL/GenBank/DDBJ databases">
        <authorList>
            <consortium name="Science for Life Laboratories"/>
        </authorList>
    </citation>
    <scope>NUCLEOTIDE SEQUENCE</scope>
    <source>
        <strain evidence="2">MBLW1</strain>
    </source>
</reference>
<dbReference type="Proteomes" id="UP000464378">
    <property type="component" value="Chromosome"/>
</dbReference>
<sequence>MPGGYRVRPVNDRNIYQVGYRFRVRVRWRGRLYHLGSFGTIAEAKSRRNEWMLVHLGPNWREIQASHDRYRTLGRPLGDGSPSDPRLIGKGNRPFSAN</sequence>
<protein>
    <recommendedName>
        <fullName evidence="4">AP2/ERF domain-containing protein</fullName>
    </recommendedName>
</protein>
<evidence type="ECO:0000256" key="1">
    <source>
        <dbReference type="SAM" id="MobiDB-lite"/>
    </source>
</evidence>
<accession>A0A6C2YPE5</accession>
<keyword evidence="3" id="KW-1185">Reference proteome</keyword>
<dbReference type="KEGG" id="tim:GMBLW1_09570"/>
<proteinExistence type="predicted"/>
<evidence type="ECO:0008006" key="4">
    <source>
        <dbReference type="Google" id="ProtNLM"/>
    </source>
</evidence>
<dbReference type="EMBL" id="LR586016">
    <property type="protein sequence ID" value="VIP03003.1"/>
    <property type="molecule type" value="Genomic_DNA"/>
</dbReference>
<dbReference type="InParanoid" id="A0A6C2YPE5"/>